<dbReference type="EMBL" id="PQXI01000406">
    <property type="protein sequence ID" value="TGO17801.1"/>
    <property type="molecule type" value="Genomic_DNA"/>
</dbReference>
<sequence length="38" mass="4391">MAVGLGQRFLMKIVRNESMRTDPPEIYGWRVFFLACSA</sequence>
<keyword evidence="2" id="KW-1185">Reference proteome</keyword>
<gene>
    <name evidence="1" type="ORF">BPAE_0408g00040</name>
</gene>
<protein>
    <submittedName>
        <fullName evidence="1">Uncharacterized protein</fullName>
    </submittedName>
</protein>
<organism evidence="1 2">
    <name type="scientific">Botrytis paeoniae</name>
    <dbReference type="NCBI Taxonomy" id="278948"/>
    <lineage>
        <taxon>Eukaryota</taxon>
        <taxon>Fungi</taxon>
        <taxon>Dikarya</taxon>
        <taxon>Ascomycota</taxon>
        <taxon>Pezizomycotina</taxon>
        <taxon>Leotiomycetes</taxon>
        <taxon>Helotiales</taxon>
        <taxon>Sclerotiniaceae</taxon>
        <taxon>Botrytis</taxon>
    </lineage>
</organism>
<name>A0A4Z1F8J9_9HELO</name>
<reference evidence="1 2" key="1">
    <citation type="submission" date="2017-12" db="EMBL/GenBank/DDBJ databases">
        <title>Comparative genomics of Botrytis spp.</title>
        <authorList>
            <person name="Valero-Jimenez C.A."/>
            <person name="Tapia P."/>
            <person name="Veloso J."/>
            <person name="Silva-Moreno E."/>
            <person name="Staats M."/>
            <person name="Valdes J.H."/>
            <person name="Van Kan J.A.L."/>
        </authorList>
    </citation>
    <scope>NUCLEOTIDE SEQUENCE [LARGE SCALE GENOMIC DNA]</scope>
    <source>
        <strain evidence="1 2">Bp0003</strain>
    </source>
</reference>
<proteinExistence type="predicted"/>
<evidence type="ECO:0000313" key="1">
    <source>
        <dbReference type="EMBL" id="TGO17801.1"/>
    </source>
</evidence>
<dbReference type="AlphaFoldDB" id="A0A4Z1F8J9"/>
<dbReference type="Proteomes" id="UP000297910">
    <property type="component" value="Unassembled WGS sequence"/>
</dbReference>
<accession>A0A4Z1F8J9</accession>
<evidence type="ECO:0000313" key="2">
    <source>
        <dbReference type="Proteomes" id="UP000297910"/>
    </source>
</evidence>
<comment type="caution">
    <text evidence="1">The sequence shown here is derived from an EMBL/GenBank/DDBJ whole genome shotgun (WGS) entry which is preliminary data.</text>
</comment>